<dbReference type="OrthoDB" id="20872at2759"/>
<dbReference type="AlphaFoldDB" id="A0A1L7XPI4"/>
<feature type="compositionally biased region" description="Polar residues" evidence="1">
    <location>
        <begin position="136"/>
        <end position="149"/>
    </location>
</feature>
<evidence type="ECO:0000313" key="2">
    <source>
        <dbReference type="EMBL" id="CZR66938.1"/>
    </source>
</evidence>
<reference evidence="2 3" key="1">
    <citation type="submission" date="2016-03" db="EMBL/GenBank/DDBJ databases">
        <authorList>
            <person name="Ploux O."/>
        </authorList>
    </citation>
    <scope>NUCLEOTIDE SEQUENCE [LARGE SCALE GENOMIC DNA]</scope>
    <source>
        <strain evidence="2 3">UAMH 11012</strain>
    </source>
</reference>
<keyword evidence="3" id="KW-1185">Reference proteome</keyword>
<dbReference type="Proteomes" id="UP000184330">
    <property type="component" value="Unassembled WGS sequence"/>
</dbReference>
<organism evidence="2 3">
    <name type="scientific">Phialocephala subalpina</name>
    <dbReference type="NCBI Taxonomy" id="576137"/>
    <lineage>
        <taxon>Eukaryota</taxon>
        <taxon>Fungi</taxon>
        <taxon>Dikarya</taxon>
        <taxon>Ascomycota</taxon>
        <taxon>Pezizomycotina</taxon>
        <taxon>Leotiomycetes</taxon>
        <taxon>Helotiales</taxon>
        <taxon>Mollisiaceae</taxon>
        <taxon>Phialocephala</taxon>
        <taxon>Phialocephala fortinii species complex</taxon>
    </lineage>
</organism>
<accession>A0A1L7XPI4</accession>
<protein>
    <submittedName>
        <fullName evidence="2">Uncharacterized protein</fullName>
    </submittedName>
</protein>
<evidence type="ECO:0000313" key="3">
    <source>
        <dbReference type="Proteomes" id="UP000184330"/>
    </source>
</evidence>
<proteinExistence type="predicted"/>
<evidence type="ECO:0000256" key="1">
    <source>
        <dbReference type="SAM" id="MobiDB-lite"/>
    </source>
</evidence>
<gene>
    <name evidence="2" type="ORF">PAC_20208</name>
</gene>
<name>A0A1L7XPI4_9HELO</name>
<sequence length="204" mass="22406">MQEPSRKHLDALVRDTASSCLGLFVTALRANHSALDAVSSLHTERPLPDYGRLTIERDKFKIWAANTAAFAQGRSSLDYRLRELPDELDLVRSLLGTISSRLQSYESALSKAITLKLTDADDTLAEAQPRVDLASPTHSDPTQPPSNKDPNAEVDEGAKVQASSKPASFHYDEALGSIHTSIDWLHRLSNLLRKASVVNQNLHA</sequence>
<feature type="region of interest" description="Disordered" evidence="1">
    <location>
        <begin position="127"/>
        <end position="163"/>
    </location>
</feature>
<dbReference type="EMBL" id="FJOG01000040">
    <property type="protein sequence ID" value="CZR66938.1"/>
    <property type="molecule type" value="Genomic_DNA"/>
</dbReference>